<dbReference type="EMBL" id="CP047652">
    <property type="protein sequence ID" value="QHI96440.1"/>
    <property type="molecule type" value="Genomic_DNA"/>
</dbReference>
<reference evidence="3 4" key="1">
    <citation type="submission" date="2020-01" db="EMBL/GenBank/DDBJ databases">
        <title>Genome sequencing of strain KACC 21507.</title>
        <authorList>
            <person name="Heo J."/>
            <person name="Kim S.-J."/>
            <person name="Kim J.-S."/>
            <person name="Hong S.-B."/>
            <person name="Kwon S.-W."/>
        </authorList>
    </citation>
    <scope>NUCLEOTIDE SEQUENCE [LARGE SCALE GENOMIC DNA]</scope>
    <source>
        <strain evidence="3 4">KACC 21507</strain>
    </source>
</reference>
<feature type="region of interest" description="Disordered" evidence="2">
    <location>
        <begin position="428"/>
        <end position="452"/>
    </location>
</feature>
<evidence type="ECO:0000313" key="3">
    <source>
        <dbReference type="EMBL" id="QHI96440.1"/>
    </source>
</evidence>
<dbReference type="PRINTS" id="PR01210">
    <property type="entry name" value="GGTRANSPTASE"/>
</dbReference>
<evidence type="ECO:0000256" key="2">
    <source>
        <dbReference type="SAM" id="MobiDB-lite"/>
    </source>
</evidence>
<evidence type="ECO:0000313" key="4">
    <source>
        <dbReference type="Proteomes" id="UP000463975"/>
    </source>
</evidence>
<proteinExistence type="inferred from homology"/>
<protein>
    <submittedName>
        <fullName evidence="3">Gamma-glutamyltranspeptidase</fullName>
    </submittedName>
</protein>
<organism evidence="3 4">
    <name type="scientific">Aristophania vespae</name>
    <dbReference type="NCBI Taxonomy" id="2697033"/>
    <lineage>
        <taxon>Bacteria</taxon>
        <taxon>Pseudomonadati</taxon>
        <taxon>Pseudomonadota</taxon>
        <taxon>Alphaproteobacteria</taxon>
        <taxon>Acetobacterales</taxon>
        <taxon>Acetobacteraceae</taxon>
        <taxon>Aristophania</taxon>
    </lineage>
</organism>
<gene>
    <name evidence="3" type="ORF">GT348_07635</name>
</gene>
<accession>A0A6P1NIT0</accession>
<dbReference type="InterPro" id="IPR029055">
    <property type="entry name" value="Ntn_hydrolases_N"/>
</dbReference>
<dbReference type="Pfam" id="PF01019">
    <property type="entry name" value="G_glu_transpept"/>
    <property type="match status" value="1"/>
</dbReference>
<evidence type="ECO:0000256" key="1">
    <source>
        <dbReference type="ARBA" id="ARBA00009381"/>
    </source>
</evidence>
<dbReference type="Proteomes" id="UP000463975">
    <property type="component" value="Chromosome"/>
</dbReference>
<dbReference type="SUPFAM" id="SSF56235">
    <property type="entry name" value="N-terminal nucleophile aminohydrolases (Ntn hydrolases)"/>
    <property type="match status" value="1"/>
</dbReference>
<dbReference type="PANTHER" id="PTHR43199">
    <property type="entry name" value="GLUTATHIONE HYDROLASE"/>
    <property type="match status" value="1"/>
</dbReference>
<sequence length="467" mass="47465">MLLALASFSAILLSGCSDVHVPGFIAAHTPPGGGGIVVADEPQAALVGRDVLARGGNAADAATATAFALGVTLPSRASLGGGGACLISEPGQAEAKAITFLAPAGQGEGERPASVPLMARGLYLLQLRYGSVHFEDVIDPAIHLARQGISVSKALAADLDAVKGPLLDDRGALSVFGKEGNLIVGVGDQLVQTRLSSFLSRLKLAGVGDLYSGALSEVFVNQAQQSGAALTRDDLRKALPGESAALVVEQGNYRASFLPPPADGGLGSAMAFSHGISAEGAVQAWRQSGLAGTKAAQTFLNKSQSSAQPLPSLPASTSFIVKDHYGLAVACTLSDNNLFGTGRIAGSTGVILGASPQNYPKPLLSAAIIQSKGKQPVNAVLSASGQNAAAQIVADALTKIMHDQPLSTVTSGSNEGRLNAIICKKGQCSGTADPRGSGLSTSTKAPHKGLLKNRFQTPYQNSFPHPV</sequence>
<keyword evidence="4" id="KW-1185">Reference proteome</keyword>
<comment type="similarity">
    <text evidence="1">Belongs to the gamma-glutamyltransferase family.</text>
</comment>
<dbReference type="AlphaFoldDB" id="A0A6P1NIT0"/>
<dbReference type="KEGG" id="bomb:GT348_07635"/>
<dbReference type="InterPro" id="IPR051792">
    <property type="entry name" value="GGT_bact"/>
</dbReference>
<name>A0A6P1NIT0_9PROT</name>
<dbReference type="PANTHER" id="PTHR43199:SF1">
    <property type="entry name" value="GLUTATHIONE HYDROLASE PROENZYME"/>
    <property type="match status" value="1"/>
</dbReference>